<dbReference type="Gene3D" id="3.30.470.10">
    <property type="match status" value="1"/>
</dbReference>
<evidence type="ECO:0000256" key="3">
    <source>
        <dbReference type="ARBA" id="ARBA00011738"/>
    </source>
</evidence>
<comment type="function">
    <text evidence="12">Acts on the D-isomers of alanine, leucine, aspartate, glutamate, aminobutyrate, norvaline and asparagine. The enzyme transfers an amino group from a substrate D-amino acid to the pyridoxal phosphate cofactor to form pyridoxamine and an alpha-keto acid in the first half-reaction.</text>
</comment>
<keyword evidence="14" id="KW-1185">Reference proteome</keyword>
<dbReference type="Gene3D" id="3.20.10.10">
    <property type="entry name" value="D-amino Acid Aminotransferase, subunit A, domain 2"/>
    <property type="match status" value="1"/>
</dbReference>
<evidence type="ECO:0000256" key="7">
    <source>
        <dbReference type="ARBA" id="ARBA00022679"/>
    </source>
</evidence>
<dbReference type="GO" id="GO:0047810">
    <property type="term" value="F:D-alanine-2-oxoglutarate aminotransferase activity"/>
    <property type="evidence" value="ECO:0007669"/>
    <property type="project" value="UniProtKB-EC"/>
</dbReference>
<dbReference type="EC" id="2.6.1.21" evidence="4 12"/>
<comment type="caution">
    <text evidence="13">The sequence shown here is derived from an EMBL/GenBank/DDBJ whole genome shotgun (WGS) entry which is preliminary data.</text>
</comment>
<comment type="cofactor">
    <cofactor evidence="1 11">
        <name>pyridoxal 5'-phosphate</name>
        <dbReference type="ChEBI" id="CHEBI:597326"/>
    </cofactor>
</comment>
<comment type="catalytic activity">
    <reaction evidence="9 12">
        <text>D-alanine + 2-oxoglutarate = D-glutamate + pyruvate</text>
        <dbReference type="Rhea" id="RHEA:15869"/>
        <dbReference type="ChEBI" id="CHEBI:15361"/>
        <dbReference type="ChEBI" id="CHEBI:16810"/>
        <dbReference type="ChEBI" id="CHEBI:29986"/>
        <dbReference type="ChEBI" id="CHEBI:57416"/>
        <dbReference type="EC" id="2.6.1.21"/>
    </reaction>
</comment>
<dbReference type="Proteomes" id="UP000823201">
    <property type="component" value="Unassembled WGS sequence"/>
</dbReference>
<dbReference type="PANTHER" id="PTHR42743:SF10">
    <property type="entry name" value="D-ALANINE AMINOTRANSFERASE"/>
    <property type="match status" value="1"/>
</dbReference>
<comment type="subunit">
    <text evidence="3">Homodimer.</text>
</comment>
<evidence type="ECO:0000256" key="5">
    <source>
        <dbReference type="ARBA" id="ARBA00021779"/>
    </source>
</evidence>
<evidence type="ECO:0000256" key="11">
    <source>
        <dbReference type="RuleBase" id="RU004516"/>
    </source>
</evidence>
<dbReference type="CDD" id="cd01558">
    <property type="entry name" value="D-AAT_like"/>
    <property type="match status" value="1"/>
</dbReference>
<protein>
    <recommendedName>
        <fullName evidence="5 12">D-alanine aminotransferase</fullName>
        <ecNumber evidence="4 12">2.6.1.21</ecNumber>
    </recommendedName>
</protein>
<dbReference type="InterPro" id="IPR036038">
    <property type="entry name" value="Aminotransferase-like"/>
</dbReference>
<evidence type="ECO:0000256" key="4">
    <source>
        <dbReference type="ARBA" id="ARBA00012874"/>
    </source>
</evidence>
<evidence type="ECO:0000256" key="2">
    <source>
        <dbReference type="ARBA" id="ARBA00009320"/>
    </source>
</evidence>
<dbReference type="Pfam" id="PF01063">
    <property type="entry name" value="Aminotran_4"/>
    <property type="match status" value="1"/>
</dbReference>
<evidence type="ECO:0000256" key="8">
    <source>
        <dbReference type="ARBA" id="ARBA00022898"/>
    </source>
</evidence>
<gene>
    <name evidence="13" type="ORF">JOC27_002317</name>
</gene>
<dbReference type="InterPro" id="IPR043131">
    <property type="entry name" value="BCAT-like_N"/>
</dbReference>
<evidence type="ECO:0000313" key="13">
    <source>
        <dbReference type="EMBL" id="MBM7658854.1"/>
    </source>
</evidence>
<dbReference type="InterPro" id="IPR005784">
    <property type="entry name" value="D_amino_transT"/>
</dbReference>
<comment type="similarity">
    <text evidence="2 10">Belongs to the class-IV pyridoxal-phosphate-dependent aminotransferase family.</text>
</comment>
<evidence type="ECO:0000313" key="14">
    <source>
        <dbReference type="Proteomes" id="UP000823201"/>
    </source>
</evidence>
<accession>A0ABS2QCH6</accession>
<dbReference type="EMBL" id="JAFBEV010000025">
    <property type="protein sequence ID" value="MBM7658854.1"/>
    <property type="molecule type" value="Genomic_DNA"/>
</dbReference>
<evidence type="ECO:0000256" key="9">
    <source>
        <dbReference type="ARBA" id="ARBA00047911"/>
    </source>
</evidence>
<dbReference type="SUPFAM" id="SSF56752">
    <property type="entry name" value="D-aminoacid aminotransferase-like PLP-dependent enzymes"/>
    <property type="match status" value="1"/>
</dbReference>
<evidence type="ECO:0000256" key="10">
    <source>
        <dbReference type="RuleBase" id="RU004106"/>
    </source>
</evidence>
<evidence type="ECO:0000256" key="12">
    <source>
        <dbReference type="RuleBase" id="RU004520"/>
    </source>
</evidence>
<dbReference type="InterPro" id="IPR043132">
    <property type="entry name" value="BCAT-like_C"/>
</dbReference>
<keyword evidence="7 13" id="KW-0808">Transferase</keyword>
<dbReference type="NCBIfam" id="TIGR01121">
    <property type="entry name" value="D_amino_aminoT"/>
    <property type="match status" value="1"/>
</dbReference>
<sequence length="284" mass="31690">MSVILYQDKFLQREQGLVDMEDRGYQFGDGIYEAIRVYNGNLFLMDWHMERLVRSARELRLDLPYSAAELTENIKELVRRNGIDDGLVYFQITRGAHHRQHDFPKGVTPVLTGSASEMVRDPDRTHGISSILADDIRWLRCDIKTLNLLGNVLAKQAAVDSGADEAILHRGDTVTEGTSCNVFIVKDGQLITHEANNFILNGITRRFVFALAEQLQIPVIERDYTVDELLAADEVFITSTGKEVTAVVKIGDQTIADGEAGPITRRLITAFSAEVERVKAGALS</sequence>
<dbReference type="InterPro" id="IPR018300">
    <property type="entry name" value="Aminotrans_IV_CS"/>
</dbReference>
<proteinExistence type="inferred from homology"/>
<evidence type="ECO:0000256" key="6">
    <source>
        <dbReference type="ARBA" id="ARBA00022576"/>
    </source>
</evidence>
<dbReference type="PANTHER" id="PTHR42743">
    <property type="entry name" value="AMINO-ACID AMINOTRANSFERASE"/>
    <property type="match status" value="1"/>
</dbReference>
<reference evidence="13 14" key="1">
    <citation type="submission" date="2021-01" db="EMBL/GenBank/DDBJ databases">
        <title>Genomic Encyclopedia of Type Strains, Phase IV (KMG-IV): sequencing the most valuable type-strain genomes for metagenomic binning, comparative biology and taxonomic classification.</title>
        <authorList>
            <person name="Goeker M."/>
        </authorList>
    </citation>
    <scope>NUCLEOTIDE SEQUENCE [LARGE SCALE GENOMIC DNA]</scope>
    <source>
        <strain evidence="13 14">DSM 100968</strain>
    </source>
</reference>
<keyword evidence="6 13" id="KW-0032">Aminotransferase</keyword>
<organism evidence="13 14">
    <name type="scientific">Sporolactobacillus spathodeae</name>
    <dbReference type="NCBI Taxonomy" id="1465502"/>
    <lineage>
        <taxon>Bacteria</taxon>
        <taxon>Bacillati</taxon>
        <taxon>Bacillota</taxon>
        <taxon>Bacilli</taxon>
        <taxon>Bacillales</taxon>
        <taxon>Sporolactobacillaceae</taxon>
        <taxon>Sporolactobacillus</taxon>
    </lineage>
</organism>
<dbReference type="InterPro" id="IPR050571">
    <property type="entry name" value="Class-IV_PLP-Dep_Aminotrnsfr"/>
</dbReference>
<dbReference type="InterPro" id="IPR001544">
    <property type="entry name" value="Aminotrans_IV"/>
</dbReference>
<name>A0ABS2QCH6_9BACL</name>
<evidence type="ECO:0000256" key="1">
    <source>
        <dbReference type="ARBA" id="ARBA00001933"/>
    </source>
</evidence>
<dbReference type="PROSITE" id="PS00770">
    <property type="entry name" value="AA_TRANSFER_CLASS_4"/>
    <property type="match status" value="1"/>
</dbReference>
<dbReference type="RefSeq" id="WP_338062806.1">
    <property type="nucleotide sequence ID" value="NZ_CBCRXA010000024.1"/>
</dbReference>
<keyword evidence="8 11" id="KW-0663">Pyridoxal phosphate</keyword>